<proteinExistence type="predicted"/>
<evidence type="ECO:0000256" key="1">
    <source>
        <dbReference type="SAM" id="SignalP"/>
    </source>
</evidence>
<evidence type="ECO:0000313" key="2">
    <source>
        <dbReference type="EMBL" id="KAK8954352.1"/>
    </source>
</evidence>
<reference evidence="2 3" key="1">
    <citation type="journal article" date="2022" name="Nat. Plants">
        <title>Genomes of leafy and leafless Platanthera orchids illuminate the evolution of mycoheterotrophy.</title>
        <authorList>
            <person name="Li M.H."/>
            <person name="Liu K.W."/>
            <person name="Li Z."/>
            <person name="Lu H.C."/>
            <person name="Ye Q.L."/>
            <person name="Zhang D."/>
            <person name="Wang J.Y."/>
            <person name="Li Y.F."/>
            <person name="Zhong Z.M."/>
            <person name="Liu X."/>
            <person name="Yu X."/>
            <person name="Liu D.K."/>
            <person name="Tu X.D."/>
            <person name="Liu B."/>
            <person name="Hao Y."/>
            <person name="Liao X.Y."/>
            <person name="Jiang Y.T."/>
            <person name="Sun W.H."/>
            <person name="Chen J."/>
            <person name="Chen Y.Q."/>
            <person name="Ai Y."/>
            <person name="Zhai J.W."/>
            <person name="Wu S.S."/>
            <person name="Zhou Z."/>
            <person name="Hsiao Y.Y."/>
            <person name="Wu W.L."/>
            <person name="Chen Y.Y."/>
            <person name="Lin Y.F."/>
            <person name="Hsu J.L."/>
            <person name="Li C.Y."/>
            <person name="Wang Z.W."/>
            <person name="Zhao X."/>
            <person name="Zhong W.Y."/>
            <person name="Ma X.K."/>
            <person name="Ma L."/>
            <person name="Huang J."/>
            <person name="Chen G.Z."/>
            <person name="Huang M.Z."/>
            <person name="Huang L."/>
            <person name="Peng D.H."/>
            <person name="Luo Y.B."/>
            <person name="Zou S.Q."/>
            <person name="Chen S.P."/>
            <person name="Lan S."/>
            <person name="Tsai W.C."/>
            <person name="Van de Peer Y."/>
            <person name="Liu Z.J."/>
        </authorList>
    </citation>
    <scope>NUCLEOTIDE SEQUENCE [LARGE SCALE GENOMIC DNA]</scope>
    <source>
        <strain evidence="2">Lor287</strain>
    </source>
</reference>
<feature type="chain" id="PRO_5042856281" evidence="1">
    <location>
        <begin position="21"/>
        <end position="117"/>
    </location>
</feature>
<name>A0AAP0GE93_9ASPA</name>
<dbReference type="EMBL" id="JBBWWQ010000002">
    <property type="protein sequence ID" value="KAK8954352.1"/>
    <property type="molecule type" value="Genomic_DNA"/>
</dbReference>
<keyword evidence="3" id="KW-1185">Reference proteome</keyword>
<dbReference type="Proteomes" id="UP001418222">
    <property type="component" value="Unassembled WGS sequence"/>
</dbReference>
<evidence type="ECO:0000313" key="3">
    <source>
        <dbReference type="Proteomes" id="UP001418222"/>
    </source>
</evidence>
<organism evidence="2 3">
    <name type="scientific">Platanthera zijinensis</name>
    <dbReference type="NCBI Taxonomy" id="2320716"/>
    <lineage>
        <taxon>Eukaryota</taxon>
        <taxon>Viridiplantae</taxon>
        <taxon>Streptophyta</taxon>
        <taxon>Embryophyta</taxon>
        <taxon>Tracheophyta</taxon>
        <taxon>Spermatophyta</taxon>
        <taxon>Magnoliopsida</taxon>
        <taxon>Liliopsida</taxon>
        <taxon>Asparagales</taxon>
        <taxon>Orchidaceae</taxon>
        <taxon>Orchidoideae</taxon>
        <taxon>Orchideae</taxon>
        <taxon>Orchidinae</taxon>
        <taxon>Platanthera</taxon>
    </lineage>
</organism>
<accession>A0AAP0GE93</accession>
<sequence>MIVFSLWWGLPLLQKPFVLCSPDIQQVVSVFQDTFLHKICSAHPQIESPCDYGEPLNKATRILFPKKDNFNPLGVKTGYFEQPEVSCKWEGPRRVQCLVNFGMGLVLSGGRSGWRFV</sequence>
<dbReference type="AlphaFoldDB" id="A0AAP0GE93"/>
<comment type="caution">
    <text evidence="2">The sequence shown here is derived from an EMBL/GenBank/DDBJ whole genome shotgun (WGS) entry which is preliminary data.</text>
</comment>
<feature type="signal peptide" evidence="1">
    <location>
        <begin position="1"/>
        <end position="20"/>
    </location>
</feature>
<gene>
    <name evidence="2" type="ORF">KSP39_PZI002159</name>
</gene>
<protein>
    <submittedName>
        <fullName evidence="2">Uncharacterized protein</fullName>
    </submittedName>
</protein>
<keyword evidence="1" id="KW-0732">Signal</keyword>